<name>A0A8J3CGD9_9PSEU</name>
<evidence type="ECO:0000256" key="1">
    <source>
        <dbReference type="SAM" id="MobiDB-lite"/>
    </source>
</evidence>
<gene>
    <name evidence="2" type="ORF">GCM10012275_30240</name>
</gene>
<dbReference type="Proteomes" id="UP000637578">
    <property type="component" value="Unassembled WGS sequence"/>
</dbReference>
<protein>
    <submittedName>
        <fullName evidence="2">Uncharacterized protein</fullName>
    </submittedName>
</protein>
<dbReference type="AlphaFoldDB" id="A0A8J3CGD9"/>
<evidence type="ECO:0000313" key="3">
    <source>
        <dbReference type="Proteomes" id="UP000637578"/>
    </source>
</evidence>
<dbReference type="EMBL" id="BMMK01000012">
    <property type="protein sequence ID" value="GGM57071.1"/>
    <property type="molecule type" value="Genomic_DNA"/>
</dbReference>
<comment type="caution">
    <text evidence="2">The sequence shown here is derived from an EMBL/GenBank/DDBJ whole genome shotgun (WGS) entry which is preliminary data.</text>
</comment>
<reference evidence="2" key="2">
    <citation type="submission" date="2020-09" db="EMBL/GenBank/DDBJ databases">
        <authorList>
            <person name="Sun Q."/>
            <person name="Zhou Y."/>
        </authorList>
    </citation>
    <scope>NUCLEOTIDE SEQUENCE</scope>
    <source>
        <strain evidence="2">CGMCC 4.5737</strain>
    </source>
</reference>
<keyword evidence="3" id="KW-1185">Reference proteome</keyword>
<organism evidence="2 3">
    <name type="scientific">Longimycelium tulufanense</name>
    <dbReference type="NCBI Taxonomy" id="907463"/>
    <lineage>
        <taxon>Bacteria</taxon>
        <taxon>Bacillati</taxon>
        <taxon>Actinomycetota</taxon>
        <taxon>Actinomycetes</taxon>
        <taxon>Pseudonocardiales</taxon>
        <taxon>Pseudonocardiaceae</taxon>
        <taxon>Longimycelium</taxon>
    </lineage>
</organism>
<evidence type="ECO:0000313" key="2">
    <source>
        <dbReference type="EMBL" id="GGM57071.1"/>
    </source>
</evidence>
<reference evidence="2" key="1">
    <citation type="journal article" date="2014" name="Int. J. Syst. Evol. Microbiol.">
        <title>Complete genome sequence of Corynebacterium casei LMG S-19264T (=DSM 44701T), isolated from a smear-ripened cheese.</title>
        <authorList>
            <consortium name="US DOE Joint Genome Institute (JGI-PGF)"/>
            <person name="Walter F."/>
            <person name="Albersmeier A."/>
            <person name="Kalinowski J."/>
            <person name="Ruckert C."/>
        </authorList>
    </citation>
    <scope>NUCLEOTIDE SEQUENCE</scope>
    <source>
        <strain evidence="2">CGMCC 4.5737</strain>
    </source>
</reference>
<feature type="region of interest" description="Disordered" evidence="1">
    <location>
        <begin position="74"/>
        <end position="99"/>
    </location>
</feature>
<accession>A0A8J3CGD9</accession>
<proteinExistence type="predicted"/>
<sequence length="116" mass="11467">MGDGVLDADPSRCVGFPLRGTKLRDVGHAFPSFLVGPHGGGDDLAGGLCSESWVAGVGEDLHPAGVLEPVDPASLPGLGDVGGAAPTPRPAEQQPSVGIAGLTLGGGMGWWVESTG</sequence>